<gene>
    <name evidence="1" type="ORF">AVEN_202025_1</name>
</gene>
<organism evidence="1 2">
    <name type="scientific">Araneus ventricosus</name>
    <name type="common">Orbweaver spider</name>
    <name type="synonym">Epeira ventricosa</name>
    <dbReference type="NCBI Taxonomy" id="182803"/>
    <lineage>
        <taxon>Eukaryota</taxon>
        <taxon>Metazoa</taxon>
        <taxon>Ecdysozoa</taxon>
        <taxon>Arthropoda</taxon>
        <taxon>Chelicerata</taxon>
        <taxon>Arachnida</taxon>
        <taxon>Araneae</taxon>
        <taxon>Araneomorphae</taxon>
        <taxon>Entelegynae</taxon>
        <taxon>Araneoidea</taxon>
        <taxon>Araneidae</taxon>
        <taxon>Araneus</taxon>
    </lineage>
</organism>
<sequence>ERGAEVLVSFPLPDDDLFRQEHLGVGAELHRDGGGSFQEQPVDRLSTDRCVSLTAQSKLPM</sequence>
<dbReference type="AlphaFoldDB" id="A0A4Y2WFX8"/>
<evidence type="ECO:0000313" key="1">
    <source>
        <dbReference type="EMBL" id="GBO36513.1"/>
    </source>
</evidence>
<dbReference type="EMBL" id="BGPR01060695">
    <property type="protein sequence ID" value="GBO36513.1"/>
    <property type="molecule type" value="Genomic_DNA"/>
</dbReference>
<name>A0A4Y2WFX8_ARAVE</name>
<evidence type="ECO:0000313" key="2">
    <source>
        <dbReference type="Proteomes" id="UP000499080"/>
    </source>
</evidence>
<dbReference type="Proteomes" id="UP000499080">
    <property type="component" value="Unassembled WGS sequence"/>
</dbReference>
<reference evidence="1 2" key="1">
    <citation type="journal article" date="2019" name="Sci. Rep.">
        <title>Orb-weaving spider Araneus ventricosus genome elucidates the spidroin gene catalogue.</title>
        <authorList>
            <person name="Kono N."/>
            <person name="Nakamura H."/>
            <person name="Ohtoshi R."/>
            <person name="Moran D.A.P."/>
            <person name="Shinohara A."/>
            <person name="Yoshida Y."/>
            <person name="Fujiwara M."/>
            <person name="Mori M."/>
            <person name="Tomita M."/>
            <person name="Arakawa K."/>
        </authorList>
    </citation>
    <scope>NUCLEOTIDE SEQUENCE [LARGE SCALE GENOMIC DNA]</scope>
</reference>
<comment type="caution">
    <text evidence="1">The sequence shown here is derived from an EMBL/GenBank/DDBJ whole genome shotgun (WGS) entry which is preliminary data.</text>
</comment>
<keyword evidence="2" id="KW-1185">Reference proteome</keyword>
<proteinExistence type="predicted"/>
<feature type="non-terminal residue" evidence="1">
    <location>
        <position position="1"/>
    </location>
</feature>
<accession>A0A4Y2WFX8</accession>
<protein>
    <submittedName>
        <fullName evidence="1">Uncharacterized protein</fullName>
    </submittedName>
</protein>